<sequence>MQKKIYDVIIIGGSYAGLSAALALGRSLRQTLVIDSGEPCNRQTPRSHNFLTQDGTPPGEISSIAKSQVMAYKSVEFVEGFAIKADANKNGFLVQTESGGTFEGKRMILATGIKDSMPKIPGFSECWGISAIHCPYCHGYEYRGKKVGLMASPEKAFHLTSLLLNLQNEITILQTDPSSFSKEQLKTLHQHNVKILNQKITKIEHKDGHVQQVFLDSGEQLALSAIYAGLPFEQSSDIPKELGCELNEQGFLKTDMFQKTSIPGVFACGDNCIPMRSVAQAVASGNLAGAMANMELSQESF</sequence>
<accession>A0A6G7J822</accession>
<organism evidence="4 5">
    <name type="scientific">Flagellimonas oceani</name>
    <dbReference type="NCBI Taxonomy" id="2698672"/>
    <lineage>
        <taxon>Bacteria</taxon>
        <taxon>Pseudomonadati</taxon>
        <taxon>Bacteroidota</taxon>
        <taxon>Flavobacteriia</taxon>
        <taxon>Flavobacteriales</taxon>
        <taxon>Flavobacteriaceae</taxon>
        <taxon>Flagellimonas</taxon>
    </lineage>
</organism>
<evidence type="ECO:0000259" key="3">
    <source>
        <dbReference type="Pfam" id="PF07992"/>
    </source>
</evidence>
<dbReference type="InterPro" id="IPR036188">
    <property type="entry name" value="FAD/NAD-bd_sf"/>
</dbReference>
<dbReference type="Pfam" id="PF07992">
    <property type="entry name" value="Pyr_redox_2"/>
    <property type="match status" value="1"/>
</dbReference>
<dbReference type="EMBL" id="CP049616">
    <property type="protein sequence ID" value="QII46708.1"/>
    <property type="molecule type" value="Genomic_DNA"/>
</dbReference>
<feature type="domain" description="FAD/NAD(P)-binding" evidence="3">
    <location>
        <begin position="6"/>
        <end position="284"/>
    </location>
</feature>
<gene>
    <name evidence="4" type="ORF">GVT53_19150</name>
</gene>
<dbReference type="Gene3D" id="3.50.50.60">
    <property type="entry name" value="FAD/NAD(P)-binding domain"/>
    <property type="match status" value="2"/>
</dbReference>
<keyword evidence="1" id="KW-0285">Flavoprotein</keyword>
<dbReference type="GO" id="GO:0016491">
    <property type="term" value="F:oxidoreductase activity"/>
    <property type="evidence" value="ECO:0007669"/>
    <property type="project" value="UniProtKB-KW"/>
</dbReference>
<proteinExistence type="predicted"/>
<keyword evidence="5" id="KW-1185">Reference proteome</keyword>
<keyword evidence="2" id="KW-0560">Oxidoreductase</keyword>
<dbReference type="KEGG" id="mut:GVT53_19150"/>
<dbReference type="PANTHER" id="PTHR48105">
    <property type="entry name" value="THIOREDOXIN REDUCTASE 1-RELATED-RELATED"/>
    <property type="match status" value="1"/>
</dbReference>
<evidence type="ECO:0000313" key="5">
    <source>
        <dbReference type="Proteomes" id="UP000502928"/>
    </source>
</evidence>
<dbReference type="RefSeq" id="WP_166250080.1">
    <property type="nucleotide sequence ID" value="NZ_CP049616.1"/>
</dbReference>
<protein>
    <submittedName>
        <fullName evidence="4">NAD(P)/FAD-dependent oxidoreductase</fullName>
    </submittedName>
</protein>
<name>A0A6G7J822_9FLAO</name>
<dbReference type="InterPro" id="IPR023753">
    <property type="entry name" value="FAD/NAD-binding_dom"/>
</dbReference>
<dbReference type="PRINTS" id="PR00368">
    <property type="entry name" value="FADPNR"/>
</dbReference>
<reference evidence="4 5" key="1">
    <citation type="submission" date="2020-02" db="EMBL/GenBank/DDBJ databases">
        <title>Complete genome of Muricauda sp. 501str8.</title>
        <authorList>
            <person name="Dong B."/>
            <person name="Zhu S."/>
            <person name="Yang J."/>
            <person name="Chen J."/>
        </authorList>
    </citation>
    <scope>NUCLEOTIDE SEQUENCE [LARGE SCALE GENOMIC DNA]</scope>
    <source>
        <strain evidence="4 5">501str8</strain>
    </source>
</reference>
<evidence type="ECO:0000256" key="1">
    <source>
        <dbReference type="ARBA" id="ARBA00022630"/>
    </source>
</evidence>
<dbReference type="SUPFAM" id="SSF51905">
    <property type="entry name" value="FAD/NAD(P)-binding domain"/>
    <property type="match status" value="1"/>
</dbReference>
<evidence type="ECO:0000313" key="4">
    <source>
        <dbReference type="EMBL" id="QII46708.1"/>
    </source>
</evidence>
<dbReference type="AlphaFoldDB" id="A0A6G7J822"/>
<dbReference type="InterPro" id="IPR050097">
    <property type="entry name" value="Ferredoxin-NADP_redctase_2"/>
</dbReference>
<evidence type="ECO:0000256" key="2">
    <source>
        <dbReference type="ARBA" id="ARBA00023002"/>
    </source>
</evidence>
<dbReference type="Proteomes" id="UP000502928">
    <property type="component" value="Chromosome"/>
</dbReference>
<dbReference type="PRINTS" id="PR00469">
    <property type="entry name" value="PNDRDTASEII"/>
</dbReference>